<dbReference type="PROSITE" id="PS00166">
    <property type="entry name" value="ENOYL_COA_HYDRATASE"/>
    <property type="match status" value="1"/>
</dbReference>
<keyword evidence="4" id="KW-1185">Reference proteome</keyword>
<keyword evidence="3" id="KW-0413">Isomerase</keyword>
<dbReference type="SUPFAM" id="SSF52096">
    <property type="entry name" value="ClpP/crotonase"/>
    <property type="match status" value="1"/>
</dbReference>
<organism evidence="3 4">
    <name type="scientific">Streptomyces xanthii</name>
    <dbReference type="NCBI Taxonomy" id="2768069"/>
    <lineage>
        <taxon>Bacteria</taxon>
        <taxon>Bacillati</taxon>
        <taxon>Actinomycetota</taxon>
        <taxon>Actinomycetes</taxon>
        <taxon>Kitasatosporales</taxon>
        <taxon>Streptomycetaceae</taxon>
        <taxon>Streptomyces</taxon>
    </lineage>
</organism>
<evidence type="ECO:0000256" key="2">
    <source>
        <dbReference type="RuleBase" id="RU003707"/>
    </source>
</evidence>
<protein>
    <submittedName>
        <fullName evidence="3">Enoyl-CoA hydratase/isomerase family protein</fullName>
    </submittedName>
</protein>
<accession>A0A7H1BKH1</accession>
<dbReference type="NCBIfam" id="NF005496">
    <property type="entry name" value="PRK07110.1"/>
    <property type="match status" value="1"/>
</dbReference>
<evidence type="ECO:0000313" key="4">
    <source>
        <dbReference type="Proteomes" id="UP000516428"/>
    </source>
</evidence>
<evidence type="ECO:0000256" key="1">
    <source>
        <dbReference type="ARBA" id="ARBA00005254"/>
    </source>
</evidence>
<dbReference type="GO" id="GO:0006635">
    <property type="term" value="P:fatty acid beta-oxidation"/>
    <property type="evidence" value="ECO:0007669"/>
    <property type="project" value="TreeGrafter"/>
</dbReference>
<dbReference type="InterPro" id="IPR001753">
    <property type="entry name" value="Enoyl-CoA_hydra/iso"/>
</dbReference>
<reference evidence="3 4" key="1">
    <citation type="submission" date="2020-09" db="EMBL/GenBank/DDBJ databases">
        <title>A novel species.</title>
        <authorList>
            <person name="Gao J."/>
        </authorList>
    </citation>
    <scope>NUCLEOTIDE SEQUENCE [LARGE SCALE GENOMIC DNA]</scope>
    <source>
        <strain evidence="3 4">CRXT-Y-14</strain>
        <plasmid evidence="3 4">unnamed1</plasmid>
    </source>
</reference>
<name>A0A7H1BKH1_9ACTN</name>
<dbReference type="GO" id="GO:0016853">
    <property type="term" value="F:isomerase activity"/>
    <property type="evidence" value="ECO:0007669"/>
    <property type="project" value="UniProtKB-KW"/>
</dbReference>
<sequence>MTTAPTAPTGLSVVRLTWQGPVAVVTMDDPDGRNTFSAGLTSGLVDSIEQAAADPRTRAVVVEGRPELFCAGGTQRELVNFARGNGSFDTDDFFRVFTRCPLPVIASVQGHAIGGGLVLALYADFAVFSERSMYAGNFMKYGFTPGMGATHLFPSRFGRELGTEMLFTARTYRGAELRERGAPVRVVPHHDVPGTALDLARSMTHAPRASIELLKRELAAPLLAATGEAVAREAALHRTSFRLPEVMERIVGAYGAEAH</sequence>
<dbReference type="AlphaFoldDB" id="A0A7H1BKH1"/>
<dbReference type="Pfam" id="PF00378">
    <property type="entry name" value="ECH_1"/>
    <property type="match status" value="1"/>
</dbReference>
<dbReference type="CDD" id="cd06558">
    <property type="entry name" value="crotonase-like"/>
    <property type="match status" value="1"/>
</dbReference>
<dbReference type="PANTHER" id="PTHR11941:SF133">
    <property type="entry name" value="1,2-EPOXYPHENYLACETYL-COA ISOMERASE"/>
    <property type="match status" value="1"/>
</dbReference>
<dbReference type="PANTHER" id="PTHR11941">
    <property type="entry name" value="ENOYL-COA HYDRATASE-RELATED"/>
    <property type="match status" value="1"/>
</dbReference>
<dbReference type="Gene3D" id="6.20.390.20">
    <property type="match status" value="1"/>
</dbReference>
<dbReference type="KEGG" id="sxn:IAG42_36335"/>
<evidence type="ECO:0000313" key="3">
    <source>
        <dbReference type="EMBL" id="QNS09226.1"/>
    </source>
</evidence>
<proteinExistence type="inferred from homology"/>
<gene>
    <name evidence="3" type="ORF">IAG42_36335</name>
</gene>
<dbReference type="InterPro" id="IPR018376">
    <property type="entry name" value="Enoyl-CoA_hyd/isom_CS"/>
</dbReference>
<keyword evidence="3" id="KW-0614">Plasmid</keyword>
<comment type="similarity">
    <text evidence="1 2">Belongs to the enoyl-CoA hydratase/isomerase family.</text>
</comment>
<dbReference type="EMBL" id="CP061282">
    <property type="protein sequence ID" value="QNS09226.1"/>
    <property type="molecule type" value="Genomic_DNA"/>
</dbReference>
<dbReference type="Gene3D" id="3.90.226.10">
    <property type="entry name" value="2-enoyl-CoA Hydratase, Chain A, domain 1"/>
    <property type="match status" value="1"/>
</dbReference>
<dbReference type="RefSeq" id="WP_188341881.1">
    <property type="nucleotide sequence ID" value="NZ_CP061282.1"/>
</dbReference>
<dbReference type="InterPro" id="IPR029045">
    <property type="entry name" value="ClpP/crotonase-like_dom_sf"/>
</dbReference>
<dbReference type="Proteomes" id="UP000516428">
    <property type="component" value="Plasmid unnamed1"/>
</dbReference>
<geneLocation type="plasmid" evidence="3 4">
    <name>unnamed1</name>
</geneLocation>